<dbReference type="GO" id="GO:0000981">
    <property type="term" value="F:DNA-binding transcription factor activity, RNA polymerase II-specific"/>
    <property type="evidence" value="ECO:0007669"/>
    <property type="project" value="InterPro"/>
</dbReference>
<proteinExistence type="predicted"/>
<dbReference type="GO" id="GO:0030154">
    <property type="term" value="P:cell differentiation"/>
    <property type="evidence" value="ECO:0007669"/>
    <property type="project" value="TreeGrafter"/>
</dbReference>
<evidence type="ECO:0000313" key="8">
    <source>
        <dbReference type="EMBL" id="CAE6462684.1"/>
    </source>
</evidence>
<dbReference type="Pfam" id="PF00046">
    <property type="entry name" value="Homeodomain"/>
    <property type="match status" value="1"/>
</dbReference>
<feature type="compositionally biased region" description="Polar residues" evidence="6">
    <location>
        <begin position="203"/>
        <end position="215"/>
    </location>
</feature>
<dbReference type="CDD" id="cd00086">
    <property type="entry name" value="homeodomain"/>
    <property type="match status" value="1"/>
</dbReference>
<feature type="compositionally biased region" description="Polar residues" evidence="6">
    <location>
        <begin position="612"/>
        <end position="679"/>
    </location>
</feature>
<evidence type="ECO:0000256" key="2">
    <source>
        <dbReference type="ARBA" id="ARBA00023155"/>
    </source>
</evidence>
<dbReference type="EMBL" id="CAJMWS010000772">
    <property type="protein sequence ID" value="CAE6462684.1"/>
    <property type="molecule type" value="Genomic_DNA"/>
</dbReference>
<feature type="region of interest" description="Disordered" evidence="6">
    <location>
        <begin position="319"/>
        <end position="357"/>
    </location>
</feature>
<protein>
    <recommendedName>
        <fullName evidence="7">Homeobox domain-containing protein</fullName>
    </recommendedName>
</protein>
<feature type="region of interest" description="Disordered" evidence="6">
    <location>
        <begin position="127"/>
        <end position="237"/>
    </location>
</feature>
<dbReference type="InterPro" id="IPR017970">
    <property type="entry name" value="Homeobox_CS"/>
</dbReference>
<evidence type="ECO:0000256" key="6">
    <source>
        <dbReference type="SAM" id="MobiDB-lite"/>
    </source>
</evidence>
<feature type="compositionally biased region" description="Polar residues" evidence="6">
    <location>
        <begin position="705"/>
        <end position="739"/>
    </location>
</feature>
<keyword evidence="3 4" id="KW-0539">Nucleus</keyword>
<evidence type="ECO:0000256" key="4">
    <source>
        <dbReference type="PROSITE-ProRule" id="PRU00108"/>
    </source>
</evidence>
<feature type="region of interest" description="Disordered" evidence="6">
    <location>
        <begin position="580"/>
        <end position="680"/>
    </location>
</feature>
<organism evidence="8 9">
    <name type="scientific">Rhizoctonia solani</name>
    <dbReference type="NCBI Taxonomy" id="456999"/>
    <lineage>
        <taxon>Eukaryota</taxon>
        <taxon>Fungi</taxon>
        <taxon>Dikarya</taxon>
        <taxon>Basidiomycota</taxon>
        <taxon>Agaricomycotina</taxon>
        <taxon>Agaricomycetes</taxon>
        <taxon>Cantharellales</taxon>
        <taxon>Ceratobasidiaceae</taxon>
        <taxon>Rhizoctonia</taxon>
    </lineage>
</organism>
<dbReference type="GO" id="GO:0005634">
    <property type="term" value="C:nucleus"/>
    <property type="evidence" value="ECO:0007669"/>
    <property type="project" value="UniProtKB-SubCell"/>
</dbReference>
<feature type="DNA-binding region" description="Homeobox" evidence="4">
    <location>
        <begin position="69"/>
        <end position="128"/>
    </location>
</feature>
<dbReference type="AlphaFoldDB" id="A0A8H3GQP6"/>
<dbReference type="GO" id="GO:0000978">
    <property type="term" value="F:RNA polymerase II cis-regulatory region sequence-specific DNA binding"/>
    <property type="evidence" value="ECO:0007669"/>
    <property type="project" value="TreeGrafter"/>
</dbReference>
<dbReference type="InterPro" id="IPR051000">
    <property type="entry name" value="Homeobox_DNA-bind_prot"/>
</dbReference>
<dbReference type="Gene3D" id="1.10.10.60">
    <property type="entry name" value="Homeodomain-like"/>
    <property type="match status" value="1"/>
</dbReference>
<accession>A0A8H3GQP6</accession>
<dbReference type="OrthoDB" id="1368at2759"/>
<keyword evidence="2 4" id="KW-0371">Homeobox</keyword>
<dbReference type="Proteomes" id="UP000663846">
    <property type="component" value="Unassembled WGS sequence"/>
</dbReference>
<evidence type="ECO:0000256" key="5">
    <source>
        <dbReference type="RuleBase" id="RU000682"/>
    </source>
</evidence>
<dbReference type="InterPro" id="IPR009057">
    <property type="entry name" value="Homeodomain-like_sf"/>
</dbReference>
<gene>
    <name evidence="8" type="ORF">RDB_LOCUS161817</name>
</gene>
<keyword evidence="1 4" id="KW-0238">DNA-binding</keyword>
<feature type="compositionally biased region" description="Low complexity" evidence="6">
    <location>
        <begin position="319"/>
        <end position="328"/>
    </location>
</feature>
<dbReference type="SMART" id="SM00389">
    <property type="entry name" value="HOX"/>
    <property type="match status" value="1"/>
</dbReference>
<dbReference type="SUPFAM" id="SSF46689">
    <property type="entry name" value="Homeodomain-like"/>
    <property type="match status" value="1"/>
</dbReference>
<comment type="subcellular location">
    <subcellularLocation>
        <location evidence="4 5">Nucleus</location>
    </subcellularLocation>
</comment>
<dbReference type="PROSITE" id="PS50071">
    <property type="entry name" value="HOMEOBOX_2"/>
    <property type="match status" value="1"/>
</dbReference>
<feature type="region of interest" description="Disordered" evidence="6">
    <location>
        <begin position="1"/>
        <end position="54"/>
    </location>
</feature>
<feature type="region of interest" description="Disordered" evidence="6">
    <location>
        <begin position="701"/>
        <end position="757"/>
    </location>
</feature>
<dbReference type="InterPro" id="IPR001356">
    <property type="entry name" value="HD"/>
</dbReference>
<evidence type="ECO:0000259" key="7">
    <source>
        <dbReference type="PROSITE" id="PS50071"/>
    </source>
</evidence>
<feature type="compositionally biased region" description="Low complexity" evidence="6">
    <location>
        <begin position="184"/>
        <end position="197"/>
    </location>
</feature>
<name>A0A8H3GQP6_9AGAM</name>
<evidence type="ECO:0000313" key="9">
    <source>
        <dbReference type="Proteomes" id="UP000663846"/>
    </source>
</evidence>
<feature type="compositionally biased region" description="Low complexity" evidence="6">
    <location>
        <begin position="148"/>
        <end position="159"/>
    </location>
</feature>
<sequence length="810" mass="86723">MYDPHMHHPHPQPQPQLQQPMAPRRRTDEDDQSEDTLSYLPGSGPSMPDYGYDYPPPPGFVTAFWNPYEVKHRRRTSRAQLSVLEREFETDPKPNADKRRSLAAQLNMTPRAIQVWFQNRRAKIKAIKNKIPGGRGMPKLKPGERAAVRASRATSASATDPTPGSPNEDKSDDNNANDPWIQLSPEESPMSSPGEQEFPSEKPQFTISVSANEDQSVSGPASPSFPPPVPGTDMLAPPSAAAMLRRGSAPAPLQGIHRARYSVFNNTRPVNSNELEVGFPPASPISPPDHEVAPLRRPGVGLGRRPSLPDSHLRLPAHPYYPHAGAPGMKRRGGLLSPVPDVGQEQESQSQYPPLPTMLPPAPTVGSSRMYRSLPPGMGAVPAAHDLPTQLPARPATTSTWTPQRPFAVPVAGPLPAADFSFGAPEPGHGDAFNRVMGEDPNDGDFGNQEFNHSQEFNEFVAGSQMWDSRTRFGSMASIASDVTGVSVSSTQATSVSGGLGTATFNNTTDCSPNDGFYGYPNGFQPDLRRASCPGEFLHQFSGMGVTSDSSAPVRPSPLGRSLTIAPDSRGLSMVNEAKSLCSPTFPPGQVDPTYPPPQPGQGQEQDEGQQAMGSPTGQVVSPSNQPLISPTNQGMISPLNQGMMSPSNQSMLTPSNPNASMMSQQHLAQANLSPSQRSLVGGGFGQSVGYDGQYQGGAYVEQNGGYSNDPNGGYSSDQNRGYGSDAQNPGYSTDQGYDSQARPYIHTPPSFEASPAMSGVPILGTATPMEIINLNAKDGMLFSDNGHGHGYDMMMSQEYAHVGEFNSYS</sequence>
<evidence type="ECO:0000256" key="3">
    <source>
        <dbReference type="ARBA" id="ARBA00023242"/>
    </source>
</evidence>
<dbReference type="PANTHER" id="PTHR24324">
    <property type="entry name" value="HOMEOBOX PROTEIN HHEX"/>
    <property type="match status" value="1"/>
</dbReference>
<dbReference type="PANTHER" id="PTHR24324:SF9">
    <property type="entry name" value="HOMEOBOX DOMAIN-CONTAINING PROTEIN"/>
    <property type="match status" value="1"/>
</dbReference>
<reference evidence="8" key="1">
    <citation type="submission" date="2021-01" db="EMBL/GenBank/DDBJ databases">
        <authorList>
            <person name="Kaushik A."/>
        </authorList>
    </citation>
    <scope>NUCLEOTIDE SEQUENCE</scope>
    <source>
        <strain evidence="8">AG1-1C</strain>
    </source>
</reference>
<dbReference type="PROSITE" id="PS00027">
    <property type="entry name" value="HOMEOBOX_1"/>
    <property type="match status" value="1"/>
</dbReference>
<feature type="domain" description="Homeobox" evidence="7">
    <location>
        <begin position="67"/>
        <end position="127"/>
    </location>
</feature>
<evidence type="ECO:0000256" key="1">
    <source>
        <dbReference type="ARBA" id="ARBA00023125"/>
    </source>
</evidence>
<comment type="caution">
    <text evidence="8">The sequence shown here is derived from an EMBL/GenBank/DDBJ whole genome shotgun (WGS) entry which is preliminary data.</text>
</comment>